<accession>A0ABU0J0L3</accession>
<sequence>MASTEGPETKSRRMPKAQKVQNATGLDTVQSIMAAIREIIAETGSMPPERAVAERLNIKRHMLRRALESLRASGELEPARAGRRASQSVQQGANLVKSTNPIEVMELRMVLEPALARLAALRASPAEIERIQRAATTPPGASPSAADLVFHKAVAVGSRNSLASALYVLLHQVATDGRLRFADSDSATSPTRILARDQEHKAIADAIAARDPETAERAMWEHLAVVQRKIMSRLAPGLDAA</sequence>
<dbReference type="Pfam" id="PF07729">
    <property type="entry name" value="FCD"/>
    <property type="match status" value="1"/>
</dbReference>
<dbReference type="InterPro" id="IPR036388">
    <property type="entry name" value="WH-like_DNA-bd_sf"/>
</dbReference>
<dbReference type="SMART" id="SM00895">
    <property type="entry name" value="FCD"/>
    <property type="match status" value="1"/>
</dbReference>
<protein>
    <submittedName>
        <fullName evidence="6">DNA-binding FadR family transcriptional regulator</fullName>
    </submittedName>
</protein>
<dbReference type="Gene3D" id="1.10.10.10">
    <property type="entry name" value="Winged helix-like DNA-binding domain superfamily/Winged helix DNA-binding domain"/>
    <property type="match status" value="1"/>
</dbReference>
<evidence type="ECO:0000313" key="7">
    <source>
        <dbReference type="Proteomes" id="UP001242480"/>
    </source>
</evidence>
<organism evidence="6 7">
    <name type="scientific">Labrys wisconsinensis</name>
    <dbReference type="NCBI Taxonomy" id="425677"/>
    <lineage>
        <taxon>Bacteria</taxon>
        <taxon>Pseudomonadati</taxon>
        <taxon>Pseudomonadota</taxon>
        <taxon>Alphaproteobacteria</taxon>
        <taxon>Hyphomicrobiales</taxon>
        <taxon>Xanthobacteraceae</taxon>
        <taxon>Labrys</taxon>
    </lineage>
</organism>
<comment type="caution">
    <text evidence="6">The sequence shown here is derived from an EMBL/GenBank/DDBJ whole genome shotgun (WGS) entry which is preliminary data.</text>
</comment>
<evidence type="ECO:0000256" key="4">
    <source>
        <dbReference type="SAM" id="MobiDB-lite"/>
    </source>
</evidence>
<keyword evidence="1" id="KW-0805">Transcription regulation</keyword>
<dbReference type="InterPro" id="IPR036390">
    <property type="entry name" value="WH_DNA-bd_sf"/>
</dbReference>
<evidence type="ECO:0000256" key="3">
    <source>
        <dbReference type="ARBA" id="ARBA00023163"/>
    </source>
</evidence>
<dbReference type="Gene3D" id="1.20.120.530">
    <property type="entry name" value="GntR ligand-binding domain-like"/>
    <property type="match status" value="1"/>
</dbReference>
<evidence type="ECO:0000313" key="6">
    <source>
        <dbReference type="EMBL" id="MDQ0467795.1"/>
    </source>
</evidence>
<dbReference type="InterPro" id="IPR008920">
    <property type="entry name" value="TF_FadR/GntR_C"/>
</dbReference>
<dbReference type="PANTHER" id="PTHR43537">
    <property type="entry name" value="TRANSCRIPTIONAL REGULATOR, GNTR FAMILY"/>
    <property type="match status" value="1"/>
</dbReference>
<dbReference type="PRINTS" id="PR00035">
    <property type="entry name" value="HTHGNTR"/>
</dbReference>
<proteinExistence type="predicted"/>
<reference evidence="6 7" key="1">
    <citation type="submission" date="2023-07" db="EMBL/GenBank/DDBJ databases">
        <title>Genomic Encyclopedia of Type Strains, Phase IV (KMG-IV): sequencing the most valuable type-strain genomes for metagenomic binning, comparative biology and taxonomic classification.</title>
        <authorList>
            <person name="Goeker M."/>
        </authorList>
    </citation>
    <scope>NUCLEOTIDE SEQUENCE [LARGE SCALE GENOMIC DNA]</scope>
    <source>
        <strain evidence="6 7">DSM 19619</strain>
    </source>
</reference>
<dbReference type="PANTHER" id="PTHR43537:SF44">
    <property type="entry name" value="GNTR FAMILY REGULATORY PROTEIN"/>
    <property type="match status" value="1"/>
</dbReference>
<feature type="region of interest" description="Disordered" evidence="4">
    <location>
        <begin position="74"/>
        <end position="93"/>
    </location>
</feature>
<dbReference type="RefSeq" id="WP_307267975.1">
    <property type="nucleotide sequence ID" value="NZ_JAUSVX010000001.1"/>
</dbReference>
<dbReference type="EMBL" id="JAUSVX010000001">
    <property type="protein sequence ID" value="MDQ0467795.1"/>
    <property type="molecule type" value="Genomic_DNA"/>
</dbReference>
<evidence type="ECO:0000256" key="2">
    <source>
        <dbReference type="ARBA" id="ARBA00023125"/>
    </source>
</evidence>
<evidence type="ECO:0000256" key="1">
    <source>
        <dbReference type="ARBA" id="ARBA00023015"/>
    </source>
</evidence>
<dbReference type="SUPFAM" id="SSF46785">
    <property type="entry name" value="Winged helix' DNA-binding domain"/>
    <property type="match status" value="1"/>
</dbReference>
<keyword evidence="2 6" id="KW-0238">DNA-binding</keyword>
<keyword evidence="3" id="KW-0804">Transcription</keyword>
<feature type="region of interest" description="Disordered" evidence="4">
    <location>
        <begin position="1"/>
        <end position="23"/>
    </location>
</feature>
<dbReference type="SUPFAM" id="SSF48008">
    <property type="entry name" value="GntR ligand-binding domain-like"/>
    <property type="match status" value="1"/>
</dbReference>
<gene>
    <name evidence="6" type="ORF">QO011_000790</name>
</gene>
<keyword evidence="7" id="KW-1185">Reference proteome</keyword>
<feature type="domain" description="GntR C-terminal" evidence="5">
    <location>
        <begin position="103"/>
        <end position="225"/>
    </location>
</feature>
<evidence type="ECO:0000259" key="5">
    <source>
        <dbReference type="SMART" id="SM00895"/>
    </source>
</evidence>
<dbReference type="Proteomes" id="UP001242480">
    <property type="component" value="Unassembled WGS sequence"/>
</dbReference>
<dbReference type="InterPro" id="IPR000524">
    <property type="entry name" value="Tscrpt_reg_HTH_GntR"/>
</dbReference>
<dbReference type="InterPro" id="IPR011711">
    <property type="entry name" value="GntR_C"/>
</dbReference>
<name>A0ABU0J0L3_9HYPH</name>
<dbReference type="GO" id="GO:0003677">
    <property type="term" value="F:DNA binding"/>
    <property type="evidence" value="ECO:0007669"/>
    <property type="project" value="UniProtKB-KW"/>
</dbReference>